<keyword evidence="2" id="KW-0479">Metal-binding</keyword>
<evidence type="ECO:0000313" key="5">
    <source>
        <dbReference type="Proteomes" id="UP000188268"/>
    </source>
</evidence>
<dbReference type="AlphaFoldDB" id="A0A1R3K844"/>
<dbReference type="Gramene" id="OMP03260">
    <property type="protein sequence ID" value="OMP03260"/>
    <property type="gene ID" value="CCACVL1_02483"/>
</dbReference>
<dbReference type="Pfam" id="PF02068">
    <property type="entry name" value="Metallothio_PEC"/>
    <property type="match status" value="1"/>
</dbReference>
<accession>A0A1R3K844</accession>
<organism evidence="4 5">
    <name type="scientific">Corchorus capsularis</name>
    <name type="common">Jute</name>
    <dbReference type="NCBI Taxonomy" id="210143"/>
    <lineage>
        <taxon>Eukaryota</taxon>
        <taxon>Viridiplantae</taxon>
        <taxon>Streptophyta</taxon>
        <taxon>Embryophyta</taxon>
        <taxon>Tracheophyta</taxon>
        <taxon>Spermatophyta</taxon>
        <taxon>Magnoliopsida</taxon>
        <taxon>eudicotyledons</taxon>
        <taxon>Gunneridae</taxon>
        <taxon>Pentapetalae</taxon>
        <taxon>rosids</taxon>
        <taxon>malvids</taxon>
        <taxon>Malvales</taxon>
        <taxon>Malvaceae</taxon>
        <taxon>Grewioideae</taxon>
        <taxon>Apeibeae</taxon>
        <taxon>Corchorus</taxon>
    </lineage>
</organism>
<gene>
    <name evidence="4" type="ORF">CCACVL1_02483</name>
</gene>
<dbReference type="Proteomes" id="UP000188268">
    <property type="component" value="Unassembled WGS sequence"/>
</dbReference>
<keyword evidence="5" id="KW-1185">Reference proteome</keyword>
<proteinExistence type="inferred from homology"/>
<dbReference type="OrthoDB" id="1929463at2759"/>
<reference evidence="4 5" key="1">
    <citation type="submission" date="2013-09" db="EMBL/GenBank/DDBJ databases">
        <title>Corchorus capsularis genome sequencing.</title>
        <authorList>
            <person name="Alam M."/>
            <person name="Haque M.S."/>
            <person name="Islam M.S."/>
            <person name="Emdad E.M."/>
            <person name="Islam M.M."/>
            <person name="Ahmed B."/>
            <person name="Halim A."/>
            <person name="Hossen Q.M.M."/>
            <person name="Hossain M.Z."/>
            <person name="Ahmed R."/>
            <person name="Khan M.M."/>
            <person name="Islam R."/>
            <person name="Rashid M.M."/>
            <person name="Khan S.A."/>
            <person name="Rahman M.S."/>
            <person name="Alam M."/>
        </authorList>
    </citation>
    <scope>NUCLEOTIDE SEQUENCE [LARGE SCALE GENOMIC DNA]</scope>
    <source>
        <strain evidence="5">cv. CVL-1</strain>
        <tissue evidence="4">Whole seedling</tissue>
    </source>
</reference>
<dbReference type="GO" id="GO:0008270">
    <property type="term" value="F:zinc ion binding"/>
    <property type="evidence" value="ECO:0007669"/>
    <property type="project" value="InterPro"/>
</dbReference>
<dbReference type="EMBL" id="AWWV01006090">
    <property type="protein sequence ID" value="OMP03260.1"/>
    <property type="molecule type" value="Genomic_DNA"/>
</dbReference>
<dbReference type="OMA" id="CECGANC"/>
<evidence type="ECO:0000256" key="1">
    <source>
        <dbReference type="ARBA" id="ARBA00005802"/>
    </source>
</evidence>
<dbReference type="PANTHER" id="PTHR48198:SF1">
    <property type="entry name" value="METALLOTHIONEIN-LIKE PROTEIN 4A-RELATED"/>
    <property type="match status" value="1"/>
</dbReference>
<comment type="caution">
    <text evidence="4">The sequence shown here is derived from an EMBL/GenBank/DDBJ whole genome shotgun (WGS) entry which is preliminary data.</text>
</comment>
<comment type="similarity">
    <text evidence="1">Belongs to the metallothionein superfamily. Type 15 family.</text>
</comment>
<dbReference type="PRINTS" id="PR00877">
    <property type="entry name" value="MTPLANTPEC"/>
</dbReference>
<evidence type="ECO:0000256" key="3">
    <source>
        <dbReference type="ARBA" id="ARBA00022851"/>
    </source>
</evidence>
<protein>
    <submittedName>
        <fullName evidence="4">Plant EC metallothionein-like protein, family 15</fullName>
    </submittedName>
</protein>
<dbReference type="STRING" id="210143.A0A1R3K844"/>
<dbReference type="PANTHER" id="PTHR48198">
    <property type="entry name" value="EC PROTEIN HOMOLOG"/>
    <property type="match status" value="1"/>
</dbReference>
<keyword evidence="3" id="KW-0480">Metal-thiolate cluster</keyword>
<evidence type="ECO:0000313" key="4">
    <source>
        <dbReference type="EMBL" id="OMP03260.1"/>
    </source>
</evidence>
<evidence type="ECO:0000256" key="2">
    <source>
        <dbReference type="ARBA" id="ARBA00022723"/>
    </source>
</evidence>
<dbReference type="PROSITE" id="PS51257">
    <property type="entry name" value="PROKAR_LIPOPROTEIN"/>
    <property type="match status" value="1"/>
</dbReference>
<sequence length="97" mass="9629">MDLKKKLNVKAKGTGVACDERCGCPSPCPGGISCRCASGDTSDADGHRRCSCGDHCSCNPCSCGEAHEAAAAGTTTGVGKAFCKCGDGCTCTLCSAT</sequence>
<name>A0A1R3K844_COCAP</name>
<dbReference type="InterPro" id="IPR000316">
    <property type="entry name" value="Metallthion_15"/>
</dbReference>